<dbReference type="InterPro" id="IPR008250">
    <property type="entry name" value="ATPase_P-typ_transduc_dom_A_sf"/>
</dbReference>
<feature type="transmembrane region" description="Helical" evidence="6">
    <location>
        <begin position="248"/>
        <end position="273"/>
    </location>
</feature>
<evidence type="ECO:0000256" key="2">
    <source>
        <dbReference type="ARBA" id="ARBA00022692"/>
    </source>
</evidence>
<dbReference type="PRINTS" id="PR00120">
    <property type="entry name" value="HATPASE"/>
</dbReference>
<dbReference type="Gene3D" id="1.20.1110.10">
    <property type="entry name" value="Calcium-transporting ATPase, transmembrane domain"/>
    <property type="match status" value="1"/>
</dbReference>
<feature type="transmembrane region" description="Helical" evidence="6">
    <location>
        <begin position="685"/>
        <end position="702"/>
    </location>
</feature>
<sequence length="781" mass="88299">MKIFDQEFKGLSQNEVLKRIQDGKTHFVESKSTKTYQEIIINNIFTFFNFINIILFACIIFVGSYRNTLFISVVFFNTLTGIYQEIKAKKTLDKLSILTKQKIEVLRDNQLTKINVEEIVQDDFIILNTGMQIPVDCTLLEGHVEANESLLTGESDAILKVNGDSLLSGSFVTSGRAICKVTHVGKESYIHKLTAQAKEFDSKKSELSQALDQILKIISIILIPIAFLLFCKEFFIGHYPFSETVVSVVAAVLGMIPSGLVLLTTIALSLSIVRLAKKSTLVQNLFCIETLARVDTICLDKTGTLTEGKLKLDDVICLDDSFDLEKIIKNLNYCLEDTNMTSQALHQRFSKEKNYQPFFVIPFSSQRKYSAVSFCDFGTIYLGASQFIFSKLDQKIKDKIQFYTSKGYRVLCIGYTPTIINENRRVNDLKCIGFLILSDIIRKDAKETLDYFRKQDVQIKIISGDDPSTVSAIARRCHLLDYEKYIDVSSLSDEEIKEAVEKYTIFGRVSPQQKKIMITTLQENNHTVAMTGDGVNDVLALKAADCSIAMASGSDAAKSASHIVLLENNFNAMPHIVNEGRRVINNITASASMYLIKTIFSVVLSIGMILFGHGYPFKPIQLTVISACCVGIPTFFLTYEPNFKKVSGNFLKIVFKNAFPFAFMIAICSTIIVNGGRVLGFEKEMLSTICVLLTSWCYYSGLRHIYAPLSHYRIFVIYIMQIVLYISLIVGHQFLGLDNIDYIGAITLMFLVTFSKVIYLFNFELFDYVYLFLQKRYKKHH</sequence>
<proteinExistence type="predicted"/>
<dbReference type="InterPro" id="IPR023214">
    <property type="entry name" value="HAD_sf"/>
</dbReference>
<keyword evidence="5 6" id="KW-0472">Membrane</keyword>
<keyword evidence="4 6" id="KW-1133">Transmembrane helix</keyword>
<feature type="transmembrane region" description="Helical" evidence="6">
    <location>
        <begin position="659"/>
        <end position="679"/>
    </location>
</feature>
<gene>
    <name evidence="8" type="ORF">C7U55_03340</name>
</gene>
<dbReference type="Gene3D" id="2.70.150.10">
    <property type="entry name" value="Calcium-transporting ATPase, cytoplasmic transduction domain A"/>
    <property type="match status" value="1"/>
</dbReference>
<dbReference type="Pfam" id="PF00702">
    <property type="entry name" value="Hydrolase"/>
    <property type="match status" value="1"/>
</dbReference>
<dbReference type="RefSeq" id="WP_106987337.1">
    <property type="nucleotide sequence ID" value="NZ_DAWBWI010000115.1"/>
</dbReference>
<comment type="caution">
    <text evidence="8">The sequence shown here is derived from an EMBL/GenBank/DDBJ whole genome shotgun (WGS) entry which is preliminary data.</text>
</comment>
<dbReference type="PRINTS" id="PR00119">
    <property type="entry name" value="CATATPASE"/>
</dbReference>
<dbReference type="NCBIfam" id="TIGR01494">
    <property type="entry name" value="ATPase_P-type"/>
    <property type="match status" value="2"/>
</dbReference>
<dbReference type="EMBL" id="PYLP01000002">
    <property type="protein sequence ID" value="PST41825.1"/>
    <property type="molecule type" value="Genomic_DNA"/>
</dbReference>
<organism evidence="8 9">
    <name type="scientific">Faecalibacillus faecis</name>
    <dbReference type="NCBI Taxonomy" id="1982628"/>
    <lineage>
        <taxon>Bacteria</taxon>
        <taxon>Bacillati</taxon>
        <taxon>Bacillota</taxon>
        <taxon>Erysipelotrichia</taxon>
        <taxon>Erysipelotrichales</taxon>
        <taxon>Coprobacillaceae</taxon>
        <taxon>Faecalibacillus</taxon>
    </lineage>
</organism>
<protein>
    <submittedName>
        <fullName evidence="8">ATPase P</fullName>
    </submittedName>
</protein>
<dbReference type="InterPro" id="IPR001757">
    <property type="entry name" value="P_typ_ATPase"/>
</dbReference>
<dbReference type="SFLD" id="SFLDG00002">
    <property type="entry name" value="C1.7:_P-type_atpase_like"/>
    <property type="match status" value="1"/>
</dbReference>
<evidence type="ECO:0000256" key="5">
    <source>
        <dbReference type="ARBA" id="ARBA00023136"/>
    </source>
</evidence>
<feature type="transmembrane region" description="Helical" evidence="6">
    <location>
        <begin position="68"/>
        <end position="86"/>
    </location>
</feature>
<keyword evidence="9" id="KW-1185">Reference proteome</keyword>
<dbReference type="GeneID" id="77470139"/>
<feature type="transmembrane region" description="Helical" evidence="6">
    <location>
        <begin position="714"/>
        <end position="736"/>
    </location>
</feature>
<dbReference type="PANTHER" id="PTHR42861">
    <property type="entry name" value="CALCIUM-TRANSPORTING ATPASE"/>
    <property type="match status" value="1"/>
</dbReference>
<dbReference type="SUPFAM" id="SSF56784">
    <property type="entry name" value="HAD-like"/>
    <property type="match status" value="1"/>
</dbReference>
<keyword evidence="3" id="KW-1278">Translocase</keyword>
<evidence type="ECO:0000256" key="6">
    <source>
        <dbReference type="SAM" id="Phobius"/>
    </source>
</evidence>
<feature type="transmembrane region" description="Helical" evidence="6">
    <location>
        <begin position="40"/>
        <end position="62"/>
    </location>
</feature>
<dbReference type="InterPro" id="IPR023298">
    <property type="entry name" value="ATPase_P-typ_TM_dom_sf"/>
</dbReference>
<evidence type="ECO:0000256" key="4">
    <source>
        <dbReference type="ARBA" id="ARBA00022989"/>
    </source>
</evidence>
<dbReference type="InterPro" id="IPR023299">
    <property type="entry name" value="ATPase_P-typ_cyto_dom_N"/>
</dbReference>
<dbReference type="SUPFAM" id="SSF81653">
    <property type="entry name" value="Calcium ATPase, transduction domain A"/>
    <property type="match status" value="1"/>
</dbReference>
<evidence type="ECO:0000313" key="8">
    <source>
        <dbReference type="EMBL" id="PST41825.1"/>
    </source>
</evidence>
<dbReference type="AlphaFoldDB" id="A0A2T3G2P5"/>
<evidence type="ECO:0000313" key="9">
    <source>
        <dbReference type="Proteomes" id="UP000241201"/>
    </source>
</evidence>
<dbReference type="Proteomes" id="UP000241201">
    <property type="component" value="Unassembled WGS sequence"/>
</dbReference>
<evidence type="ECO:0000256" key="3">
    <source>
        <dbReference type="ARBA" id="ARBA00022967"/>
    </source>
</evidence>
<dbReference type="PROSITE" id="PS00154">
    <property type="entry name" value="ATPASE_E1_E2"/>
    <property type="match status" value="1"/>
</dbReference>
<dbReference type="InterPro" id="IPR036412">
    <property type="entry name" value="HAD-like_sf"/>
</dbReference>
<reference evidence="9" key="1">
    <citation type="submission" date="2018-03" db="EMBL/GenBank/DDBJ databases">
        <title>Lachnoclostridium SNUG30370 gen.nov., sp.nov., isolated from human faeces.</title>
        <authorList>
            <person name="Seo B."/>
            <person name="Jeon K."/>
            <person name="Ko G."/>
        </authorList>
    </citation>
    <scope>NUCLEOTIDE SEQUENCE [LARGE SCALE GENOMIC DNA]</scope>
    <source>
        <strain evidence="9">SNUG30370</strain>
    </source>
</reference>
<dbReference type="GO" id="GO:0016020">
    <property type="term" value="C:membrane"/>
    <property type="evidence" value="ECO:0007669"/>
    <property type="project" value="UniProtKB-SubCell"/>
</dbReference>
<accession>A0A2T3G2P5</accession>
<keyword evidence="2 6" id="KW-0812">Transmembrane</keyword>
<dbReference type="Gene3D" id="3.40.50.1000">
    <property type="entry name" value="HAD superfamily/HAD-like"/>
    <property type="match status" value="1"/>
</dbReference>
<comment type="subcellular location">
    <subcellularLocation>
        <location evidence="1">Membrane</location>
        <topology evidence="1">Multi-pass membrane protein</topology>
    </subcellularLocation>
</comment>
<evidence type="ECO:0000259" key="7">
    <source>
        <dbReference type="Pfam" id="PF00122"/>
    </source>
</evidence>
<name>A0A2T3G2P5_9FIRM</name>
<feature type="domain" description="P-type ATPase A" evidence="7">
    <location>
        <begin position="98"/>
        <end position="197"/>
    </location>
</feature>
<dbReference type="Gene3D" id="3.40.1110.10">
    <property type="entry name" value="Calcium-transporting ATPase, cytoplasmic domain N"/>
    <property type="match status" value="1"/>
</dbReference>
<dbReference type="SUPFAM" id="SSF81665">
    <property type="entry name" value="Calcium ATPase, transmembrane domain M"/>
    <property type="match status" value="1"/>
</dbReference>
<feature type="transmembrane region" description="Helical" evidence="6">
    <location>
        <begin position="620"/>
        <end position="639"/>
    </location>
</feature>
<dbReference type="GO" id="GO:0005524">
    <property type="term" value="F:ATP binding"/>
    <property type="evidence" value="ECO:0007669"/>
    <property type="project" value="InterPro"/>
</dbReference>
<dbReference type="GO" id="GO:0016887">
    <property type="term" value="F:ATP hydrolysis activity"/>
    <property type="evidence" value="ECO:0007669"/>
    <property type="project" value="InterPro"/>
</dbReference>
<feature type="transmembrane region" description="Helical" evidence="6">
    <location>
        <begin position="742"/>
        <end position="773"/>
    </location>
</feature>
<dbReference type="SFLD" id="SFLDS00003">
    <property type="entry name" value="Haloacid_Dehalogenase"/>
    <property type="match status" value="1"/>
</dbReference>
<feature type="transmembrane region" description="Helical" evidence="6">
    <location>
        <begin position="594"/>
        <end position="614"/>
    </location>
</feature>
<feature type="transmembrane region" description="Helical" evidence="6">
    <location>
        <begin position="214"/>
        <end position="236"/>
    </location>
</feature>
<evidence type="ECO:0000256" key="1">
    <source>
        <dbReference type="ARBA" id="ARBA00004141"/>
    </source>
</evidence>
<dbReference type="SFLD" id="SFLDF00027">
    <property type="entry name" value="p-type_atpase"/>
    <property type="match status" value="1"/>
</dbReference>
<dbReference type="InterPro" id="IPR044492">
    <property type="entry name" value="P_typ_ATPase_HD_dom"/>
</dbReference>
<dbReference type="InterPro" id="IPR059000">
    <property type="entry name" value="ATPase_P-type_domA"/>
</dbReference>
<dbReference type="InterPro" id="IPR018303">
    <property type="entry name" value="ATPase_P-typ_P_site"/>
</dbReference>
<dbReference type="Pfam" id="PF00122">
    <property type="entry name" value="E1-E2_ATPase"/>
    <property type="match status" value="1"/>
</dbReference>